<reference evidence="3 4" key="2">
    <citation type="submission" date="2009-02" db="EMBL/GenBank/DDBJ databases">
        <title>Draft genome sequence of Blautia hydrogenotrophica DSM 10507 (Ruminococcus hydrogenotrophicus DSM 10507).</title>
        <authorList>
            <person name="Sudarsanam P."/>
            <person name="Ley R."/>
            <person name="Guruge J."/>
            <person name="Turnbaugh P.J."/>
            <person name="Mahowald M."/>
            <person name="Liep D."/>
            <person name="Gordon J."/>
        </authorList>
    </citation>
    <scope>NUCLEOTIDE SEQUENCE [LARGE SCALE GENOMIC DNA]</scope>
    <source>
        <strain evidence="4">DSM 10507 / JCM 14656 / S5a33</strain>
    </source>
</reference>
<organism evidence="3 4">
    <name type="scientific">Blautia hydrogenotrophica (strain DSM 10507 / JCM 14656 / S5a33)</name>
    <name type="common">Ruminococcus hydrogenotrophicus</name>
    <dbReference type="NCBI Taxonomy" id="476272"/>
    <lineage>
        <taxon>Bacteria</taxon>
        <taxon>Bacillati</taxon>
        <taxon>Bacillota</taxon>
        <taxon>Clostridia</taxon>
        <taxon>Lachnospirales</taxon>
        <taxon>Lachnospiraceae</taxon>
        <taxon>Blautia</taxon>
    </lineage>
</organism>
<dbReference type="HOGENOM" id="CLU_085956_0_0_9"/>
<dbReference type="Proteomes" id="UP000003100">
    <property type="component" value="Unassembled WGS sequence"/>
</dbReference>
<dbReference type="SMART" id="SM00028">
    <property type="entry name" value="TPR"/>
    <property type="match status" value="2"/>
</dbReference>
<comment type="caution">
    <text evidence="3">The sequence shown here is derived from an EMBL/GenBank/DDBJ whole genome shotgun (WGS) entry which is preliminary data.</text>
</comment>
<evidence type="ECO:0000256" key="2">
    <source>
        <dbReference type="SAM" id="Coils"/>
    </source>
</evidence>
<feature type="coiled-coil region" evidence="2">
    <location>
        <begin position="209"/>
        <end position="239"/>
    </location>
</feature>
<reference evidence="3 4" key="1">
    <citation type="submission" date="2009-01" db="EMBL/GenBank/DDBJ databases">
        <authorList>
            <person name="Fulton L."/>
            <person name="Clifton S."/>
            <person name="Fulton B."/>
            <person name="Xu J."/>
            <person name="Minx P."/>
            <person name="Pepin K.H."/>
            <person name="Johnson M."/>
            <person name="Bhonagiri V."/>
            <person name="Nash W.E."/>
            <person name="Mardis E.R."/>
            <person name="Wilson R.K."/>
        </authorList>
    </citation>
    <scope>NUCLEOTIDE SEQUENCE [LARGE SCALE GENOMIC DNA]</scope>
    <source>
        <strain evidence="4">DSM 10507 / JCM 14656 / S5a33</strain>
    </source>
</reference>
<dbReference type="PATRIC" id="fig|476272.21.peg.1184"/>
<evidence type="ECO:0000256" key="1">
    <source>
        <dbReference type="PROSITE-ProRule" id="PRU00339"/>
    </source>
</evidence>
<evidence type="ECO:0000313" key="4">
    <source>
        <dbReference type="Proteomes" id="UP000003100"/>
    </source>
</evidence>
<proteinExistence type="predicted"/>
<name>C0CQ98_BLAHS</name>
<dbReference type="InterPro" id="IPR011990">
    <property type="entry name" value="TPR-like_helical_dom_sf"/>
</dbReference>
<dbReference type="InterPro" id="IPR019734">
    <property type="entry name" value="TPR_rpt"/>
</dbReference>
<dbReference type="Pfam" id="PF13181">
    <property type="entry name" value="TPR_8"/>
    <property type="match status" value="1"/>
</dbReference>
<dbReference type="SUPFAM" id="SSF48452">
    <property type="entry name" value="TPR-like"/>
    <property type="match status" value="1"/>
</dbReference>
<sequence>MKKAQKPYFIENISTNIYSIEELCFYLCHNLYLVDESIRNEELLRWLEEELGLGKLAVKLQSHLRRNEALEEFLYPILKEINYLSYEEMRSLNGQLDKMEEEPLVIHRKKRGDCLVENGMYVNAIQTYREALKAEEPRPGFYAGIYHNLGCAYSYLFQKEEALECFEKAYGISHTLSALRTFLIAFYHCKGKEAYESKLKELEVDITTRQKIQEEIDRIKEQSAKIEVEEKEIDSVLERLTVEYHRSTSA</sequence>
<keyword evidence="4" id="KW-1185">Reference proteome</keyword>
<dbReference type="EMBL" id="ACBZ01000165">
    <property type="protein sequence ID" value="EEG48065.1"/>
    <property type="molecule type" value="Genomic_DNA"/>
</dbReference>
<dbReference type="eggNOG" id="ENOG5031XPQ">
    <property type="taxonomic scope" value="Bacteria"/>
</dbReference>
<dbReference type="PROSITE" id="PS50005">
    <property type="entry name" value="TPR"/>
    <property type="match status" value="1"/>
</dbReference>
<protein>
    <submittedName>
        <fullName evidence="3">Uncharacterized protein</fullName>
    </submittedName>
</protein>
<accession>C0CQ98</accession>
<gene>
    <name evidence="3" type="ORF">RUMHYD_03051</name>
</gene>
<keyword evidence="1" id="KW-0802">TPR repeat</keyword>
<keyword evidence="2" id="KW-0175">Coiled coil</keyword>
<dbReference type="Gene3D" id="1.25.40.10">
    <property type="entry name" value="Tetratricopeptide repeat domain"/>
    <property type="match status" value="1"/>
</dbReference>
<feature type="repeat" description="TPR" evidence="1">
    <location>
        <begin position="143"/>
        <end position="176"/>
    </location>
</feature>
<evidence type="ECO:0000313" key="3">
    <source>
        <dbReference type="EMBL" id="EEG48065.1"/>
    </source>
</evidence>
<dbReference type="AlphaFoldDB" id="C0CQ98"/>